<dbReference type="CDD" id="cd04496">
    <property type="entry name" value="SSB_OBF"/>
    <property type="match status" value="1"/>
</dbReference>
<proteinExistence type="predicted"/>
<dbReference type="InterPro" id="IPR000424">
    <property type="entry name" value="Primosome_PriB/ssb"/>
</dbReference>
<gene>
    <name evidence="4" type="primary">ssb</name>
    <name evidence="4" type="ORF">GJU39_18130</name>
</gene>
<dbReference type="Pfam" id="PF00436">
    <property type="entry name" value="SSB"/>
    <property type="match status" value="1"/>
</dbReference>
<dbReference type="SUPFAM" id="SSF50249">
    <property type="entry name" value="Nucleic acid-binding proteins"/>
    <property type="match status" value="1"/>
</dbReference>
<dbReference type="PROSITE" id="PS50935">
    <property type="entry name" value="SSB"/>
    <property type="match status" value="1"/>
</dbReference>
<reference evidence="4 5" key="1">
    <citation type="submission" date="2019-11" db="EMBL/GenBank/DDBJ databases">
        <title>Pedobacter petrophilus genome.</title>
        <authorList>
            <person name="Feldbauer M.J."/>
            <person name="Newman J.D."/>
        </authorList>
    </citation>
    <scope>NUCLEOTIDE SEQUENCE [LARGE SCALE GENOMIC DNA]</scope>
    <source>
        <strain evidence="4 5">LMG 29686</strain>
    </source>
</reference>
<dbReference type="PIRSF" id="PIRSF002070">
    <property type="entry name" value="SSB"/>
    <property type="match status" value="1"/>
</dbReference>
<dbReference type="GO" id="GO:0003697">
    <property type="term" value="F:single-stranded DNA binding"/>
    <property type="evidence" value="ECO:0007669"/>
    <property type="project" value="InterPro"/>
</dbReference>
<accession>A0A7K0G2T4</accession>
<evidence type="ECO:0000256" key="2">
    <source>
        <dbReference type="PIRNR" id="PIRNR002070"/>
    </source>
</evidence>
<evidence type="ECO:0000256" key="1">
    <source>
        <dbReference type="ARBA" id="ARBA00023125"/>
    </source>
</evidence>
<name>A0A7K0G2T4_9SPHI</name>
<keyword evidence="5" id="KW-1185">Reference proteome</keyword>
<dbReference type="InterPro" id="IPR012340">
    <property type="entry name" value="NA-bd_OB-fold"/>
</dbReference>
<evidence type="ECO:0000313" key="5">
    <source>
        <dbReference type="Proteomes" id="UP000487757"/>
    </source>
</evidence>
<evidence type="ECO:0000313" key="4">
    <source>
        <dbReference type="EMBL" id="MRX78001.1"/>
    </source>
</evidence>
<dbReference type="AlphaFoldDB" id="A0A7K0G2T4"/>
<dbReference type="Gene3D" id="2.40.50.140">
    <property type="entry name" value="Nucleic acid-binding proteins"/>
    <property type="match status" value="1"/>
</dbReference>
<evidence type="ECO:0000256" key="3">
    <source>
        <dbReference type="RuleBase" id="RU000524"/>
    </source>
</evidence>
<dbReference type="GO" id="GO:0006260">
    <property type="term" value="P:DNA replication"/>
    <property type="evidence" value="ECO:0007669"/>
    <property type="project" value="InterPro"/>
</dbReference>
<dbReference type="RefSeq" id="WP_154282414.1">
    <property type="nucleotide sequence ID" value="NZ_JBHUJQ010000001.1"/>
</dbReference>
<keyword evidence="1 2" id="KW-0238">DNA-binding</keyword>
<organism evidence="4 5">
    <name type="scientific">Pedobacter petrophilus</name>
    <dbReference type="NCBI Taxonomy" id="1908241"/>
    <lineage>
        <taxon>Bacteria</taxon>
        <taxon>Pseudomonadati</taxon>
        <taxon>Bacteroidota</taxon>
        <taxon>Sphingobacteriia</taxon>
        <taxon>Sphingobacteriales</taxon>
        <taxon>Sphingobacteriaceae</taxon>
        <taxon>Pedobacter</taxon>
    </lineage>
</organism>
<dbReference type="InterPro" id="IPR011344">
    <property type="entry name" value="ssDNA-bd"/>
</dbReference>
<protein>
    <recommendedName>
        <fullName evidence="2 3">Single-stranded DNA-binding protein</fullName>
    </recommendedName>
</protein>
<dbReference type="NCBIfam" id="TIGR00621">
    <property type="entry name" value="ssb"/>
    <property type="match status" value="1"/>
</dbReference>
<sequence length="110" mass="12260">MEIVGRLTADAVTRIVQGDKKVVVFSLAVNDSFRSGEERREVTKFFECSYWRNEGIAEYLKKGGLVQIYGRVGVNAYIGRDGEAKGVLTFHVSEIKLFGGVCLYLYLNSG</sequence>
<dbReference type="EMBL" id="WKKH01000037">
    <property type="protein sequence ID" value="MRX78001.1"/>
    <property type="molecule type" value="Genomic_DNA"/>
</dbReference>
<comment type="caution">
    <text evidence="4">The sequence shown here is derived from an EMBL/GenBank/DDBJ whole genome shotgun (WGS) entry which is preliminary data.</text>
</comment>
<dbReference type="Proteomes" id="UP000487757">
    <property type="component" value="Unassembled WGS sequence"/>
</dbReference>
<dbReference type="OrthoDB" id="1265936at2"/>